<feature type="binding site" evidence="4">
    <location>
        <position position="96"/>
    </location>
    <ligand>
        <name>a divalent metal cation</name>
        <dbReference type="ChEBI" id="CHEBI:60240"/>
        <label>1</label>
    </ligand>
</feature>
<dbReference type="InterPro" id="IPR015991">
    <property type="entry name" value="TatD/YcfH-like"/>
</dbReference>
<keyword evidence="2 4" id="KW-0479">Metal-binding</keyword>
<dbReference type="Pfam" id="PF01026">
    <property type="entry name" value="TatD_DNase"/>
    <property type="match status" value="1"/>
</dbReference>
<keyword evidence="6" id="KW-1185">Reference proteome</keyword>
<dbReference type="PIRSF" id="PIRSF005902">
    <property type="entry name" value="DNase_TatD"/>
    <property type="match status" value="1"/>
</dbReference>
<keyword evidence="5" id="KW-0269">Exonuclease</keyword>
<sequence length="299" mass="33077">MFTDSHCHLNRLDLTPYNGSLERALDAARLAGVTRFLAVAVDLDDYEILLDIANHHTDIGISVGAHPCESAEMLTLATVDTLVSLAQDPKVWAIGETGLDYHYSTENAEVQRESFSRHIAAGQLTGKPVIVHTRAARADTLGVLREQHALFGKIHGVLHCFTEDWATAEGALALGYYVSFSGIISFKNAQDLRDVAIRVPLDRLLIETDSPYLAPMPYRGKSNEPLYLPHVARVLADLHQISVEKLAQITSDNFDRMLQDAQESLQRLDKIHAALQMNNHHLNQSTLDISIVRDKGLTG</sequence>
<dbReference type="GO" id="GO:0005829">
    <property type="term" value="C:cytosol"/>
    <property type="evidence" value="ECO:0007669"/>
    <property type="project" value="TreeGrafter"/>
</dbReference>
<organism evidence="5 6">
    <name type="scientific">Aquirhabdus parva</name>
    <dbReference type="NCBI Taxonomy" id="2283318"/>
    <lineage>
        <taxon>Bacteria</taxon>
        <taxon>Pseudomonadati</taxon>
        <taxon>Pseudomonadota</taxon>
        <taxon>Gammaproteobacteria</taxon>
        <taxon>Moraxellales</taxon>
        <taxon>Moraxellaceae</taxon>
        <taxon>Aquirhabdus</taxon>
    </lineage>
</organism>
<evidence type="ECO:0000256" key="4">
    <source>
        <dbReference type="PIRSR" id="PIRSR005902-1"/>
    </source>
</evidence>
<reference evidence="5 6" key="1">
    <citation type="submission" date="2018-07" db="EMBL/GenBank/DDBJ databases">
        <title>Genome sequencing of Moraxellaceae gen. HYN0046.</title>
        <authorList>
            <person name="Kim M."/>
            <person name="Yi H."/>
        </authorList>
    </citation>
    <scope>NUCLEOTIDE SEQUENCE [LARGE SCALE GENOMIC DNA]</scope>
    <source>
        <strain evidence="5 6">HYN0046</strain>
    </source>
</reference>
<dbReference type="Gene3D" id="3.20.20.140">
    <property type="entry name" value="Metal-dependent hydrolases"/>
    <property type="match status" value="1"/>
</dbReference>
<feature type="binding site" evidence="4">
    <location>
        <position position="209"/>
    </location>
    <ligand>
        <name>a divalent metal cation</name>
        <dbReference type="ChEBI" id="CHEBI:60240"/>
        <label>1</label>
    </ligand>
</feature>
<name>A0A345P680_9GAMM</name>
<evidence type="ECO:0000313" key="6">
    <source>
        <dbReference type="Proteomes" id="UP000253940"/>
    </source>
</evidence>
<dbReference type="PANTHER" id="PTHR46124:SF2">
    <property type="entry name" value="D-AMINOACYL-TRNA DEACYLASE"/>
    <property type="match status" value="1"/>
</dbReference>
<comment type="similarity">
    <text evidence="1">Belongs to the metallo-dependent hydrolases superfamily. TatD-type hydrolase family.</text>
</comment>
<dbReference type="InterPro" id="IPR032466">
    <property type="entry name" value="Metal_Hydrolase"/>
</dbReference>
<keyword evidence="5" id="KW-0540">Nuclease</keyword>
<feature type="binding site" evidence="4">
    <location>
        <position position="6"/>
    </location>
    <ligand>
        <name>a divalent metal cation</name>
        <dbReference type="ChEBI" id="CHEBI:60240"/>
        <label>1</label>
    </ligand>
</feature>
<dbReference type="KEGG" id="mbah:HYN46_08045"/>
<feature type="binding site" evidence="4">
    <location>
        <position position="159"/>
    </location>
    <ligand>
        <name>a divalent metal cation</name>
        <dbReference type="ChEBI" id="CHEBI:60240"/>
        <label>2</label>
    </ligand>
</feature>
<dbReference type="AlphaFoldDB" id="A0A345P680"/>
<gene>
    <name evidence="5" type="ORF">HYN46_08045</name>
</gene>
<evidence type="ECO:0000256" key="3">
    <source>
        <dbReference type="ARBA" id="ARBA00022801"/>
    </source>
</evidence>
<dbReference type="CDD" id="cd01310">
    <property type="entry name" value="TatD_DNAse"/>
    <property type="match status" value="1"/>
</dbReference>
<evidence type="ECO:0000256" key="2">
    <source>
        <dbReference type="ARBA" id="ARBA00022723"/>
    </source>
</evidence>
<evidence type="ECO:0000313" key="5">
    <source>
        <dbReference type="EMBL" id="AXI02789.1"/>
    </source>
</evidence>
<dbReference type="FunFam" id="3.20.20.140:FF:000005">
    <property type="entry name" value="TatD family hydrolase"/>
    <property type="match status" value="1"/>
</dbReference>
<dbReference type="EMBL" id="CP031222">
    <property type="protein sequence ID" value="AXI02789.1"/>
    <property type="molecule type" value="Genomic_DNA"/>
</dbReference>
<feature type="binding site" evidence="4">
    <location>
        <position position="132"/>
    </location>
    <ligand>
        <name>a divalent metal cation</name>
        <dbReference type="ChEBI" id="CHEBI:60240"/>
        <label>2</label>
    </ligand>
</feature>
<dbReference type="InterPro" id="IPR001130">
    <property type="entry name" value="TatD-like"/>
</dbReference>
<dbReference type="GO" id="GO:0004527">
    <property type="term" value="F:exonuclease activity"/>
    <property type="evidence" value="ECO:0007669"/>
    <property type="project" value="UniProtKB-KW"/>
</dbReference>
<evidence type="ECO:0000256" key="1">
    <source>
        <dbReference type="ARBA" id="ARBA00009275"/>
    </source>
</evidence>
<dbReference type="OrthoDB" id="9810005at2"/>
<dbReference type="PANTHER" id="PTHR46124">
    <property type="entry name" value="D-AMINOACYL-TRNA DEACYLASE"/>
    <property type="match status" value="1"/>
</dbReference>
<dbReference type="PROSITE" id="PS01091">
    <property type="entry name" value="TATD_3"/>
    <property type="match status" value="1"/>
</dbReference>
<dbReference type="InterPro" id="IPR018228">
    <property type="entry name" value="DNase_TatD-rel_CS"/>
</dbReference>
<dbReference type="NCBIfam" id="TIGR00010">
    <property type="entry name" value="YchF/TatD family DNA exonuclease"/>
    <property type="match status" value="1"/>
</dbReference>
<accession>A0A345P680</accession>
<dbReference type="GO" id="GO:0046872">
    <property type="term" value="F:metal ion binding"/>
    <property type="evidence" value="ECO:0007669"/>
    <property type="project" value="UniProtKB-KW"/>
</dbReference>
<dbReference type="GO" id="GO:0004536">
    <property type="term" value="F:DNA nuclease activity"/>
    <property type="evidence" value="ECO:0007669"/>
    <property type="project" value="InterPro"/>
</dbReference>
<protein>
    <submittedName>
        <fullName evidence="5">YchF/TatD family DNA exonuclease</fullName>
    </submittedName>
</protein>
<proteinExistence type="inferred from homology"/>
<keyword evidence="3" id="KW-0378">Hydrolase</keyword>
<dbReference type="SUPFAM" id="SSF51556">
    <property type="entry name" value="Metallo-dependent hydrolases"/>
    <property type="match status" value="1"/>
</dbReference>
<feature type="binding site" evidence="4">
    <location>
        <position position="8"/>
    </location>
    <ligand>
        <name>a divalent metal cation</name>
        <dbReference type="ChEBI" id="CHEBI:60240"/>
        <label>1</label>
    </ligand>
</feature>
<dbReference type="Proteomes" id="UP000253940">
    <property type="component" value="Chromosome"/>
</dbReference>